<dbReference type="InterPro" id="IPR009053">
    <property type="entry name" value="Prefoldin"/>
</dbReference>
<dbReference type="GO" id="GO:0016272">
    <property type="term" value="C:prefoldin complex"/>
    <property type="evidence" value="ECO:0007669"/>
    <property type="project" value="InterPro"/>
</dbReference>
<keyword evidence="3" id="KW-0175">Coiled coil</keyword>
<dbReference type="InterPro" id="IPR002777">
    <property type="entry name" value="PFD_beta-like"/>
</dbReference>
<dbReference type="GO" id="GO:0044183">
    <property type="term" value="F:protein folding chaperone"/>
    <property type="evidence" value="ECO:0007669"/>
    <property type="project" value="TreeGrafter"/>
</dbReference>
<dbReference type="PANTHER" id="PTHR20903">
    <property type="entry name" value="PREFOLDIN SUBUNIT 1-RELATED"/>
    <property type="match status" value="1"/>
</dbReference>
<evidence type="ECO:0000313" key="4">
    <source>
        <dbReference type="EMBL" id="CAG8436730.1"/>
    </source>
</evidence>
<evidence type="ECO:0000313" key="5">
    <source>
        <dbReference type="Proteomes" id="UP000789375"/>
    </source>
</evidence>
<evidence type="ECO:0000256" key="1">
    <source>
        <dbReference type="ARBA" id="ARBA00008045"/>
    </source>
</evidence>
<feature type="coiled-coil region" evidence="3">
    <location>
        <begin position="5"/>
        <end position="56"/>
    </location>
</feature>
<dbReference type="Proteomes" id="UP000789375">
    <property type="component" value="Unassembled WGS sequence"/>
</dbReference>
<dbReference type="Pfam" id="PF01920">
    <property type="entry name" value="Prefoldin_2"/>
    <property type="match status" value="1"/>
</dbReference>
<keyword evidence="2" id="KW-0143">Chaperone</keyword>
<reference evidence="4" key="1">
    <citation type="submission" date="2021-06" db="EMBL/GenBank/DDBJ databases">
        <authorList>
            <person name="Kallberg Y."/>
            <person name="Tangrot J."/>
            <person name="Rosling A."/>
        </authorList>
    </citation>
    <scope>NUCLEOTIDE SEQUENCE</scope>
    <source>
        <strain evidence="4">87-6 pot B 2015</strain>
    </source>
</reference>
<dbReference type="PANTHER" id="PTHR20903:SF0">
    <property type="entry name" value="PREFOLDIN SUBUNIT 1"/>
    <property type="match status" value="1"/>
</dbReference>
<accession>A0A9N8V4X4</accession>
<dbReference type="GO" id="GO:0051082">
    <property type="term" value="F:unfolded protein binding"/>
    <property type="evidence" value="ECO:0007669"/>
    <property type="project" value="InterPro"/>
</dbReference>
<dbReference type="Gene3D" id="1.10.287.370">
    <property type="match status" value="1"/>
</dbReference>
<evidence type="ECO:0000256" key="2">
    <source>
        <dbReference type="ARBA" id="ARBA00023186"/>
    </source>
</evidence>
<comment type="similarity">
    <text evidence="1">Belongs to the prefoldin subunit beta family.</text>
</comment>
<gene>
    <name evidence="4" type="ORF">FMOSSE_LOCUS437</name>
</gene>
<sequence length="112" mass="12965">MSLPDETLRKVLNELQNRLAEHKRQLSNVKAQITVKEREKRLAELTKKELSALDKDTKTYKSVGKAFIKTDKSVLDKEQDDKIAKNSSDLVTLDNTKKYLERNINDLLKDVH</sequence>
<dbReference type="SUPFAM" id="SSF46579">
    <property type="entry name" value="Prefoldin"/>
    <property type="match status" value="1"/>
</dbReference>
<comment type="caution">
    <text evidence="4">The sequence shown here is derived from an EMBL/GenBank/DDBJ whole genome shotgun (WGS) entry which is preliminary data.</text>
</comment>
<proteinExistence type="inferred from homology"/>
<protein>
    <submittedName>
        <fullName evidence="4">10743_t:CDS:1</fullName>
    </submittedName>
</protein>
<name>A0A9N8V4X4_FUNMO</name>
<organism evidence="4 5">
    <name type="scientific">Funneliformis mosseae</name>
    <name type="common">Endomycorrhizal fungus</name>
    <name type="synonym">Glomus mosseae</name>
    <dbReference type="NCBI Taxonomy" id="27381"/>
    <lineage>
        <taxon>Eukaryota</taxon>
        <taxon>Fungi</taxon>
        <taxon>Fungi incertae sedis</taxon>
        <taxon>Mucoromycota</taxon>
        <taxon>Glomeromycotina</taxon>
        <taxon>Glomeromycetes</taxon>
        <taxon>Glomerales</taxon>
        <taxon>Glomeraceae</taxon>
        <taxon>Funneliformis</taxon>
    </lineage>
</organism>
<dbReference type="EMBL" id="CAJVPP010000040">
    <property type="protein sequence ID" value="CAG8436730.1"/>
    <property type="molecule type" value="Genomic_DNA"/>
</dbReference>
<keyword evidence="5" id="KW-1185">Reference proteome</keyword>
<evidence type="ECO:0000256" key="3">
    <source>
        <dbReference type="SAM" id="Coils"/>
    </source>
</evidence>
<dbReference type="AlphaFoldDB" id="A0A9N8V4X4"/>
<dbReference type="GO" id="GO:0005737">
    <property type="term" value="C:cytoplasm"/>
    <property type="evidence" value="ECO:0007669"/>
    <property type="project" value="TreeGrafter"/>
</dbReference>